<accession>A0A7G9Z8R8</accession>
<keyword evidence="4 5" id="KW-0413">Isomerase</keyword>
<evidence type="ECO:0000313" key="6">
    <source>
        <dbReference type="EMBL" id="QNO56652.1"/>
    </source>
</evidence>
<dbReference type="HAMAP" id="MF_00147_A">
    <property type="entry name" value="TIM_A"/>
    <property type="match status" value="1"/>
</dbReference>
<comment type="subcellular location">
    <subcellularLocation>
        <location evidence="5">Cytoplasm</location>
    </subcellularLocation>
</comment>
<dbReference type="GO" id="GO:0004807">
    <property type="term" value="F:triose-phosphate isomerase activity"/>
    <property type="evidence" value="ECO:0007669"/>
    <property type="project" value="UniProtKB-UniRule"/>
</dbReference>
<dbReference type="InterPro" id="IPR000652">
    <property type="entry name" value="Triosephosphate_isomerase"/>
</dbReference>
<dbReference type="NCBIfam" id="NF003302">
    <property type="entry name" value="PRK04302.1"/>
    <property type="match status" value="1"/>
</dbReference>
<feature type="binding site" evidence="5">
    <location>
        <position position="185"/>
    </location>
    <ligand>
        <name>substrate</name>
    </ligand>
</feature>
<dbReference type="PROSITE" id="PS00171">
    <property type="entry name" value="TIM_1"/>
    <property type="match status" value="1"/>
</dbReference>
<evidence type="ECO:0000256" key="3">
    <source>
        <dbReference type="ARBA" id="ARBA00023152"/>
    </source>
</evidence>
<dbReference type="InterPro" id="IPR013785">
    <property type="entry name" value="Aldolase_TIM"/>
</dbReference>
<comment type="pathway">
    <text evidence="5">Carbohydrate biosynthesis; gluconeogenesis.</text>
</comment>
<feature type="binding site" evidence="5">
    <location>
        <begin position="206"/>
        <end position="207"/>
    </location>
    <ligand>
        <name>substrate</name>
    </ligand>
</feature>
<dbReference type="Gene3D" id="3.20.20.70">
    <property type="entry name" value="Aldolase class I"/>
    <property type="match status" value="1"/>
</dbReference>
<dbReference type="SUPFAM" id="SSF51351">
    <property type="entry name" value="Triosephosphate isomerase (TIM)"/>
    <property type="match status" value="1"/>
</dbReference>
<comment type="catalytic activity">
    <reaction evidence="5">
        <text>D-glyceraldehyde 3-phosphate = dihydroxyacetone phosphate</text>
        <dbReference type="Rhea" id="RHEA:18585"/>
        <dbReference type="ChEBI" id="CHEBI:57642"/>
        <dbReference type="ChEBI" id="CHEBI:59776"/>
        <dbReference type="EC" id="5.3.1.1"/>
    </reaction>
</comment>
<organism evidence="6">
    <name type="scientific">Candidatus Methanophaga sp. ANME-1 ERB7</name>
    <dbReference type="NCBI Taxonomy" id="2759913"/>
    <lineage>
        <taxon>Archaea</taxon>
        <taxon>Methanobacteriati</taxon>
        <taxon>Methanobacteriota</taxon>
        <taxon>Stenosarchaea group</taxon>
        <taxon>Methanomicrobia</taxon>
        <taxon>Candidatus Methanophagales</taxon>
        <taxon>Candidatus Methanophagaceae</taxon>
        <taxon>Candidatus Methanophaga</taxon>
    </lineage>
</organism>
<evidence type="ECO:0000256" key="2">
    <source>
        <dbReference type="ARBA" id="ARBA00022490"/>
    </source>
</evidence>
<evidence type="ECO:0000256" key="4">
    <source>
        <dbReference type="ARBA" id="ARBA00023235"/>
    </source>
</evidence>
<comment type="subunit">
    <text evidence="5">Homotetramer; dimer of dimers.</text>
</comment>
<comment type="pathway">
    <text evidence="5">Carbohydrate degradation; glycolysis; D-glyceraldehyde 3-phosphate from glycerone phosphate: step 1/1.</text>
</comment>
<dbReference type="InterPro" id="IPR022891">
    <property type="entry name" value="Triosephosphate_isomerase_arc"/>
</dbReference>
<evidence type="ECO:0000256" key="1">
    <source>
        <dbReference type="ARBA" id="ARBA00022432"/>
    </source>
</evidence>
<feature type="active site" description="Electrophile" evidence="5">
    <location>
        <position position="97"/>
    </location>
</feature>
<dbReference type="InterPro" id="IPR020861">
    <property type="entry name" value="Triosephosphate_isomerase_AS"/>
</dbReference>
<dbReference type="NCBIfam" id="TIGR00419">
    <property type="entry name" value="tim"/>
    <property type="match status" value="1"/>
</dbReference>
<dbReference type="EMBL" id="MT631664">
    <property type="protein sequence ID" value="QNO56652.1"/>
    <property type="molecule type" value="Genomic_DNA"/>
</dbReference>
<keyword evidence="1 5" id="KW-0312">Gluconeogenesis</keyword>
<comment type="similarity">
    <text evidence="5">Belongs to the triosephosphate isomerase family.</text>
</comment>
<dbReference type="AlphaFoldDB" id="A0A7G9Z8R8"/>
<gene>
    <name evidence="5 6" type="primary">tpiA</name>
    <name evidence="6" type="ORF">ILOGCEIP_00003</name>
</gene>
<name>A0A7G9Z8R8_9EURY</name>
<dbReference type="Pfam" id="PF00121">
    <property type="entry name" value="TIM"/>
    <property type="match status" value="1"/>
</dbReference>
<dbReference type="UniPathway" id="UPA00138"/>
<feature type="binding site" evidence="5">
    <location>
        <begin position="13"/>
        <end position="15"/>
    </location>
    <ligand>
        <name>substrate</name>
    </ligand>
</feature>
<evidence type="ECO:0000256" key="5">
    <source>
        <dbReference type="HAMAP-Rule" id="MF_00147"/>
    </source>
</evidence>
<feature type="binding site" evidence="5">
    <location>
        <position position="150"/>
    </location>
    <ligand>
        <name>substrate</name>
    </ligand>
</feature>
<sequence>MGRKIDLPVIVLNEKTYLESAGDRGFELAKICEAVSAEQGMSIVICPQQVELAKIASSVKIQCFAQHVEAVEPGSHTGFVTLDSIKAAGATGTLVNHSEHRLKIADVEFIIGKAASLDLLTIVCTNNIAVSKAVAELKPYAVAVEPPELIGSGRSVSKVDPGIVEETVKEVKQVYADCVVLCGAGVTNGEDVKAAIELGADGVLLASGVVKAKDPRVALLDLVSGV</sequence>
<proteinExistence type="inferred from homology"/>
<keyword evidence="2 5" id="KW-0963">Cytoplasm</keyword>
<dbReference type="EC" id="5.3.1.1" evidence="5"/>
<keyword evidence="3 5" id="KW-0324">Glycolysis</keyword>
<reference evidence="6" key="1">
    <citation type="submission" date="2020-06" db="EMBL/GenBank/DDBJ databases">
        <title>Unique genomic features of the anaerobic methanotrophic archaea.</title>
        <authorList>
            <person name="Chadwick G.L."/>
            <person name="Skennerton C.T."/>
            <person name="Laso-Perez R."/>
            <person name="Leu A.O."/>
            <person name="Speth D.R."/>
            <person name="Yu H."/>
            <person name="Morgan-Lang C."/>
            <person name="Hatzenpichler R."/>
            <person name="Goudeau D."/>
            <person name="Malmstrom R."/>
            <person name="Brazelton W.J."/>
            <person name="Woyke T."/>
            <person name="Hallam S.J."/>
            <person name="Tyson G.W."/>
            <person name="Wegener G."/>
            <person name="Boetius A."/>
            <person name="Orphan V."/>
        </authorList>
    </citation>
    <scope>NUCLEOTIDE SEQUENCE</scope>
</reference>
<dbReference type="PROSITE" id="PS51440">
    <property type="entry name" value="TIM_2"/>
    <property type="match status" value="1"/>
</dbReference>
<feature type="active site" description="Proton acceptor" evidence="5">
    <location>
        <position position="145"/>
    </location>
</feature>
<dbReference type="GO" id="GO:0005737">
    <property type="term" value="C:cytoplasm"/>
    <property type="evidence" value="ECO:0007669"/>
    <property type="project" value="UniProtKB-SubCell"/>
</dbReference>
<dbReference type="UniPathway" id="UPA00109">
    <property type="reaction ID" value="UER00189"/>
</dbReference>
<protein>
    <recommendedName>
        <fullName evidence="5">Triosephosphate isomerase</fullName>
        <shortName evidence="5">TIM</shortName>
        <shortName evidence="5">TPI</shortName>
        <ecNumber evidence="5">5.3.1.1</ecNumber>
    </recommendedName>
    <alternativeName>
        <fullName evidence="5">Triose-phosphate isomerase</fullName>
    </alternativeName>
</protein>
<comment type="function">
    <text evidence="5">Involved in the gluconeogenesis. Catalyzes stereospecifically the conversion of dihydroxyacetone phosphate (DHAP) to D-glyceraldehyde-3-phosphate (G3P).</text>
</comment>
<dbReference type="InterPro" id="IPR035990">
    <property type="entry name" value="TIM_sf"/>
</dbReference>
<dbReference type="GO" id="GO:0006096">
    <property type="term" value="P:glycolytic process"/>
    <property type="evidence" value="ECO:0007669"/>
    <property type="project" value="UniProtKB-UniRule"/>
</dbReference>
<dbReference type="CDD" id="cd00311">
    <property type="entry name" value="TIM"/>
    <property type="match status" value="1"/>
</dbReference>
<dbReference type="GO" id="GO:0006094">
    <property type="term" value="P:gluconeogenesis"/>
    <property type="evidence" value="ECO:0007669"/>
    <property type="project" value="UniProtKB-UniRule"/>
</dbReference>